<dbReference type="AlphaFoldDB" id="A0A160T086"/>
<evidence type="ECO:0000313" key="2">
    <source>
        <dbReference type="Proteomes" id="UP000215027"/>
    </source>
</evidence>
<reference evidence="1" key="1">
    <citation type="submission" date="2016-01" db="EMBL/GenBank/DDBJ databases">
        <authorList>
            <person name="Mcilroy J.S."/>
            <person name="Karst M S."/>
            <person name="Albertsen M."/>
        </authorList>
    </citation>
    <scope>NUCLEOTIDE SEQUENCE</scope>
    <source>
        <strain evidence="1">Cfx-K</strain>
    </source>
</reference>
<organism evidence="1 2">
    <name type="scientific">Candidatus Promineifilum breve</name>
    <dbReference type="NCBI Taxonomy" id="1806508"/>
    <lineage>
        <taxon>Bacteria</taxon>
        <taxon>Bacillati</taxon>
        <taxon>Chloroflexota</taxon>
        <taxon>Ardenticatenia</taxon>
        <taxon>Candidatus Promineifilales</taxon>
        <taxon>Candidatus Promineifilaceae</taxon>
        <taxon>Candidatus Promineifilum</taxon>
    </lineage>
</organism>
<gene>
    <name evidence="1" type="ORF">CFX0092_A1268</name>
</gene>
<evidence type="ECO:0000313" key="1">
    <source>
        <dbReference type="EMBL" id="CUS03146.2"/>
    </source>
</evidence>
<name>A0A160T086_9CHLR</name>
<protein>
    <recommendedName>
        <fullName evidence="3">Serine protease</fullName>
    </recommendedName>
</protein>
<accession>A0A160T086</accession>
<dbReference type="EMBL" id="LN890655">
    <property type="protein sequence ID" value="CUS03146.2"/>
    <property type="molecule type" value="Genomic_DNA"/>
</dbReference>
<sequence length="320" mass="32951">MIARLGFLGIMILVAFNLIASSPVREVYASGNPPVAGGATLSSATTAASCAAPTPEIIAACRAQADRILAATVRLELIASTPDGNGQELLTGHGTVMAGRYILTHNHYGLTPAEFGNGRLVSLTIYKADGRLALKDVRPGSLSVIVVAPEALLLDFGDYGGPGLLGVAGLASAEFAGEAAVTLQPGMELAQIDWDGAVAHVVWTRLTAVHVMDGTATVELDSFVARGASGGGVFFNGVHIANNWVRATDRRGGTGEIVGRSSLAALNPEGIAFAIGAAEGRVAGRLKGLIEEARSREGGGDNLGAVFLSRIGNQFRLFYS</sequence>
<dbReference type="RefSeq" id="WP_157912942.1">
    <property type="nucleotide sequence ID" value="NZ_LN890655.1"/>
</dbReference>
<proteinExistence type="predicted"/>
<keyword evidence="2" id="KW-1185">Reference proteome</keyword>
<dbReference type="Proteomes" id="UP000215027">
    <property type="component" value="Chromosome I"/>
</dbReference>
<dbReference type="KEGG" id="pbf:CFX0092_A1268"/>
<evidence type="ECO:0008006" key="3">
    <source>
        <dbReference type="Google" id="ProtNLM"/>
    </source>
</evidence>